<comment type="caution">
    <text evidence="2">The sequence shown here is derived from an EMBL/GenBank/DDBJ whole genome shotgun (WGS) entry which is preliminary data.</text>
</comment>
<dbReference type="InParanoid" id="A0A1Y1URV3"/>
<organism evidence="2 3">
    <name type="scientific">Kockovaella imperatae</name>
    <dbReference type="NCBI Taxonomy" id="4999"/>
    <lineage>
        <taxon>Eukaryota</taxon>
        <taxon>Fungi</taxon>
        <taxon>Dikarya</taxon>
        <taxon>Basidiomycota</taxon>
        <taxon>Agaricomycotina</taxon>
        <taxon>Tremellomycetes</taxon>
        <taxon>Tremellales</taxon>
        <taxon>Cuniculitremaceae</taxon>
        <taxon>Kockovaella</taxon>
    </lineage>
</organism>
<keyword evidence="3" id="KW-1185">Reference proteome</keyword>
<feature type="transmembrane region" description="Helical" evidence="1">
    <location>
        <begin position="30"/>
        <end position="50"/>
    </location>
</feature>
<dbReference type="OrthoDB" id="2562172at2759"/>
<dbReference type="EMBL" id="NBSH01000002">
    <property type="protein sequence ID" value="ORX40244.1"/>
    <property type="molecule type" value="Genomic_DNA"/>
</dbReference>
<dbReference type="GeneID" id="33560842"/>
<evidence type="ECO:0000313" key="2">
    <source>
        <dbReference type="EMBL" id="ORX40244.1"/>
    </source>
</evidence>
<accession>A0A1Y1URV3</accession>
<dbReference type="Proteomes" id="UP000193218">
    <property type="component" value="Unassembled WGS sequence"/>
</dbReference>
<dbReference type="PANTHER" id="PTHR36587">
    <property type="entry name" value="EXPRESSION SITE-ASSOCIATED GENE 3 (ESAG3)-LIKE PROTEIN"/>
    <property type="match status" value="1"/>
</dbReference>
<evidence type="ECO:0000313" key="3">
    <source>
        <dbReference type="Proteomes" id="UP000193218"/>
    </source>
</evidence>
<evidence type="ECO:0000256" key="1">
    <source>
        <dbReference type="SAM" id="Phobius"/>
    </source>
</evidence>
<keyword evidence="1" id="KW-0472">Membrane</keyword>
<gene>
    <name evidence="2" type="ORF">BD324DRAFT_679274</name>
</gene>
<dbReference type="AlphaFoldDB" id="A0A1Y1URV3"/>
<proteinExistence type="predicted"/>
<dbReference type="CDD" id="cd22997">
    <property type="entry name" value="GT_LH"/>
    <property type="match status" value="1"/>
</dbReference>
<protein>
    <submittedName>
        <fullName evidence="2">Uncharacterized protein</fullName>
    </submittedName>
</protein>
<dbReference type="PANTHER" id="PTHR36587:SF2">
    <property type="entry name" value="EXPRESSION SITE-ASSOCIATED GENE 3 (ESAG3)-LIKE PROTEIN"/>
    <property type="match status" value="1"/>
</dbReference>
<reference evidence="2 3" key="1">
    <citation type="submission" date="2017-03" db="EMBL/GenBank/DDBJ databases">
        <title>Widespread Adenine N6-methylation of Active Genes in Fungi.</title>
        <authorList>
            <consortium name="DOE Joint Genome Institute"/>
            <person name="Mondo S.J."/>
            <person name="Dannebaum R.O."/>
            <person name="Kuo R.C."/>
            <person name="Louie K.B."/>
            <person name="Bewick A.J."/>
            <person name="Labutti K."/>
            <person name="Haridas S."/>
            <person name="Kuo A."/>
            <person name="Salamov A."/>
            <person name="Ahrendt S.R."/>
            <person name="Lau R."/>
            <person name="Bowen B.P."/>
            <person name="Lipzen A."/>
            <person name="Sullivan W."/>
            <person name="Andreopoulos W.B."/>
            <person name="Clum A."/>
            <person name="Lindquist E."/>
            <person name="Daum C."/>
            <person name="Northen T.R."/>
            <person name="Ramamoorthy G."/>
            <person name="Schmitz R.J."/>
            <person name="Gryganskyi A."/>
            <person name="Culley D."/>
            <person name="Magnuson J."/>
            <person name="James T.Y."/>
            <person name="O'Malley M.A."/>
            <person name="Stajich J.E."/>
            <person name="Spatafora J.W."/>
            <person name="Visel A."/>
            <person name="Grigoriev I.V."/>
        </authorList>
    </citation>
    <scope>NUCLEOTIDE SEQUENCE [LARGE SCALE GENOMIC DNA]</scope>
    <source>
        <strain evidence="2 3">NRRL Y-17943</strain>
    </source>
</reference>
<name>A0A1Y1URV3_9TREE</name>
<dbReference type="RefSeq" id="XP_021874029.1">
    <property type="nucleotide sequence ID" value="XM_022019033.1"/>
</dbReference>
<sequence length="420" mass="47973">MRAPLSSSLVVDFTAVLTVMLLRTQKLLYVLPRVLILPLCVTALFIYHVYEYRVELGRTHLRSPEATPYRTLNGSALPLSISNGSLPRIHLLMPMDHATAKKNKRFCRSIESAIVNGWEPIVYNWDKEDINFLHGKVHGLAKLLASPSHSEHMAEDDLIVMIDASDVWLQLSPTVMARRFLEYDSDVIASTQKSCWPNDKSSETCLRAPASLLPVGLYHDKDDESDLSIFSPNGIRPQYANSGSIIGRLHAMKTLYAELISVLDRDDFEFDGDQGAFNVLLSQGKIRLDYWSRLFWAADEDLDQVKFVNTRYPPDPTTSDDLVTPWALYPSLLHHTKTGEVPVAVHLNGPKKKRSRLEQWWGYHWWNSGRERFRNIVSERLGRGSVRIVKREGFKTISVRELCPMLDVWDWHPKLPLDGL</sequence>
<keyword evidence="1" id="KW-0812">Transmembrane</keyword>
<keyword evidence="1" id="KW-1133">Transmembrane helix</keyword>